<dbReference type="Gene3D" id="1.20.1640.10">
    <property type="entry name" value="Multidrug efflux transporter AcrB transmembrane domain"/>
    <property type="match status" value="2"/>
</dbReference>
<keyword evidence="3" id="KW-1185">Reference proteome</keyword>
<dbReference type="Gene3D" id="3.30.70.1320">
    <property type="entry name" value="Multidrug efflux transporter AcrB pore domain like"/>
    <property type="match status" value="1"/>
</dbReference>
<accession>A0A3N2DRQ1</accession>
<evidence type="ECO:0000313" key="3">
    <source>
        <dbReference type="Proteomes" id="UP000275394"/>
    </source>
</evidence>
<feature type="transmembrane region" description="Helical" evidence="1">
    <location>
        <begin position="468"/>
        <end position="488"/>
    </location>
</feature>
<gene>
    <name evidence="2" type="ORF">EDC56_2434</name>
</gene>
<dbReference type="Gene3D" id="3.30.2090.10">
    <property type="entry name" value="Multidrug efflux transporter AcrB TolC docking domain, DN and DC subdomains"/>
    <property type="match status" value="2"/>
</dbReference>
<feature type="transmembrane region" description="Helical" evidence="1">
    <location>
        <begin position="20"/>
        <end position="40"/>
    </location>
</feature>
<keyword evidence="1" id="KW-1133">Transmembrane helix</keyword>
<name>A0A3N2DRQ1_9GAMM</name>
<dbReference type="Pfam" id="PF00873">
    <property type="entry name" value="ACR_tran"/>
    <property type="match status" value="1"/>
</dbReference>
<dbReference type="GO" id="GO:0042910">
    <property type="term" value="F:xenobiotic transmembrane transporter activity"/>
    <property type="evidence" value="ECO:0007669"/>
    <property type="project" value="TreeGrafter"/>
</dbReference>
<feature type="transmembrane region" description="Helical" evidence="1">
    <location>
        <begin position="869"/>
        <end position="889"/>
    </location>
</feature>
<reference evidence="2 3" key="1">
    <citation type="submission" date="2018-11" db="EMBL/GenBank/DDBJ databases">
        <title>Genomic Encyclopedia of Type Strains, Phase IV (KMG-IV): sequencing the most valuable type-strain genomes for metagenomic binning, comparative biology and taxonomic classification.</title>
        <authorList>
            <person name="Goeker M."/>
        </authorList>
    </citation>
    <scope>NUCLEOTIDE SEQUENCE [LARGE SCALE GENOMIC DNA]</scope>
    <source>
        <strain evidence="2 3">DSM 100316</strain>
    </source>
</reference>
<dbReference type="EMBL" id="RKHR01000004">
    <property type="protein sequence ID" value="ROS01985.1"/>
    <property type="molecule type" value="Genomic_DNA"/>
</dbReference>
<keyword evidence="1" id="KW-0812">Transmembrane</keyword>
<dbReference type="SUPFAM" id="SSF82866">
    <property type="entry name" value="Multidrug efflux transporter AcrB transmembrane domain"/>
    <property type="match status" value="2"/>
</dbReference>
<keyword evidence="1" id="KW-0472">Membrane</keyword>
<feature type="transmembrane region" description="Helical" evidence="1">
    <location>
        <begin position="335"/>
        <end position="355"/>
    </location>
</feature>
<feature type="transmembrane region" description="Helical" evidence="1">
    <location>
        <begin position="434"/>
        <end position="456"/>
    </location>
</feature>
<organism evidence="2 3">
    <name type="scientific">Sinobacterium caligoides</name>
    <dbReference type="NCBI Taxonomy" id="933926"/>
    <lineage>
        <taxon>Bacteria</taxon>
        <taxon>Pseudomonadati</taxon>
        <taxon>Pseudomonadota</taxon>
        <taxon>Gammaproteobacteria</taxon>
        <taxon>Cellvibrionales</taxon>
        <taxon>Spongiibacteraceae</taxon>
        <taxon>Sinobacterium</taxon>
    </lineage>
</organism>
<dbReference type="PRINTS" id="PR00702">
    <property type="entry name" value="ACRIFLAVINRP"/>
</dbReference>
<protein>
    <submittedName>
        <fullName evidence="2">Multidrug efflux pump subunit AcrB</fullName>
    </submittedName>
</protein>
<dbReference type="GO" id="GO:0005886">
    <property type="term" value="C:plasma membrane"/>
    <property type="evidence" value="ECO:0007669"/>
    <property type="project" value="TreeGrafter"/>
</dbReference>
<comment type="caution">
    <text evidence="2">The sequence shown here is derived from an EMBL/GenBank/DDBJ whole genome shotgun (WGS) entry which is preliminary data.</text>
</comment>
<dbReference type="Proteomes" id="UP000275394">
    <property type="component" value="Unassembled WGS sequence"/>
</dbReference>
<feature type="transmembrane region" description="Helical" evidence="1">
    <location>
        <begin position="537"/>
        <end position="558"/>
    </location>
</feature>
<dbReference type="RefSeq" id="WP_245980688.1">
    <property type="nucleotide sequence ID" value="NZ_RKHR01000004.1"/>
</dbReference>
<dbReference type="InterPro" id="IPR001036">
    <property type="entry name" value="Acrflvin-R"/>
</dbReference>
<dbReference type="SUPFAM" id="SSF82714">
    <property type="entry name" value="Multidrug efflux transporter AcrB TolC docking domain, DN and DC subdomains"/>
    <property type="match status" value="2"/>
</dbReference>
<evidence type="ECO:0000256" key="1">
    <source>
        <dbReference type="SAM" id="Phobius"/>
    </source>
</evidence>
<feature type="transmembrane region" description="Helical" evidence="1">
    <location>
        <begin position="361"/>
        <end position="380"/>
    </location>
</feature>
<feature type="transmembrane region" description="Helical" evidence="1">
    <location>
        <begin position="964"/>
        <end position="983"/>
    </location>
</feature>
<dbReference type="SUPFAM" id="SSF82693">
    <property type="entry name" value="Multidrug efflux transporter AcrB pore domain, PN1, PN2, PC1 and PC2 subdomains"/>
    <property type="match status" value="2"/>
</dbReference>
<dbReference type="PANTHER" id="PTHR32063">
    <property type="match status" value="1"/>
</dbReference>
<dbReference type="Gene3D" id="3.30.70.1430">
    <property type="entry name" value="Multidrug efflux transporter AcrB pore domain"/>
    <property type="match status" value="2"/>
</dbReference>
<sequence length="1038" mass="114536">MLAEVPLMARLTEWFIRNSIAANLMMVLIVVAGLSTLQSLDKEFFPSRKINDINISMVYPGASPKEVEQQLGKRIEEAIHDLSGVDKIRTVCREGMATITVEALPGYDGQALLSDVKSRVDAIVSFPVEAEKPQINIIQWKTRMISLALSGDIGEANLKELGVQLRDELSELANVSLVELRKPRDYEMLIEVSEADLRRYGLRFEQIAEAIRGSSLNLPAGKLKTVDGDIQLQTRGQGYSAADFEAVVVRSSSDGTVLRVGDVAQVRADFADSDSLTRFDGKPSLSLEIYSTSSPNVLKTSASVYAFVEAAQDRLPEGAELVVWRDMSVAFKGRVHTLVTNGLGGLALVYIVLLLFLRPLLAFWVAAGIGVAFLGAFWLLPATGASINMVSLFAFLMILGIVVDDAIIVGESIYAAQSRGQPGMLGAIAGTRAVITPVWFAVISTMIFFLPFFFLPGDSPEPREIPKVVLLALAFSLLESMFILPAHLAHMKPEKAARSRFGQWLGRLRQRCARGMEHFATALYRPFLALTMRWKGLTLSCFLVVFMMTVAVLSGGWLKTSFFPRVPVDYIIASVELADGTAFANSEKIMRQLEEAAYRLKQAYSSEEGELVRHIESVAYGSSVKVVVGLAADDGRNIATEDLVAEWKRYIGTISRAKDYNIRFTFKDLGKPIEMQIAARTMTSLAAVSEALQAELGKYEGVYNVRTTLEDAKPEIVLSLRPRAESLGLTLNDIARQVRRGFYGEEVQRIPLSHEDAKVMLRYPRALQDSEDYLRDMRIRTRQGIEVPFEEVAQIDYQPSYKTIERVDRKRSVTVTAELQHGFASAGEIIAAIEGDKLAEWKRLYPDVSFSLEGEQAEQAEFVGATMKLMALSMLVIYGLMSVVFKSYWQPVVVLSAVPFGFMGAIIGHLLMGIDISMFSLMGIIACAGVVVNDNLVLIDRVNALHQQGKPLAESIAEGAVDRFRAIVLTSVTTFIGLLPIMTETSSQAQFLIPMVVSLAFGVLFASTVTLLFVPCLLLAGERLALLLRGWRQRWRLA</sequence>
<feature type="transmembrane region" description="Helical" evidence="1">
    <location>
        <begin position="995"/>
        <end position="1020"/>
    </location>
</feature>
<feature type="transmembrane region" description="Helical" evidence="1">
    <location>
        <begin position="392"/>
        <end position="414"/>
    </location>
</feature>
<evidence type="ECO:0000313" key="2">
    <source>
        <dbReference type="EMBL" id="ROS01985.1"/>
    </source>
</evidence>
<dbReference type="Gene3D" id="3.30.70.1440">
    <property type="entry name" value="Multidrug efflux transporter AcrB pore domain"/>
    <property type="match status" value="1"/>
</dbReference>
<dbReference type="PANTHER" id="PTHR32063:SF33">
    <property type="entry name" value="RND SUPERFAMILY EFFLUX PUMP PERMEASE COMPONENT"/>
    <property type="match status" value="1"/>
</dbReference>
<dbReference type="InterPro" id="IPR027463">
    <property type="entry name" value="AcrB_DN_DC_subdom"/>
</dbReference>
<proteinExistence type="predicted"/>
<dbReference type="AlphaFoldDB" id="A0A3N2DRQ1"/>
<feature type="transmembrane region" description="Helical" evidence="1">
    <location>
        <begin position="895"/>
        <end position="914"/>
    </location>
</feature>